<organism evidence="1 2">
    <name type="scientific">Macrostomum lignano</name>
    <dbReference type="NCBI Taxonomy" id="282301"/>
    <lineage>
        <taxon>Eukaryota</taxon>
        <taxon>Metazoa</taxon>
        <taxon>Spiralia</taxon>
        <taxon>Lophotrochozoa</taxon>
        <taxon>Platyhelminthes</taxon>
        <taxon>Rhabditophora</taxon>
        <taxon>Macrostomorpha</taxon>
        <taxon>Macrostomida</taxon>
        <taxon>Macrostomidae</taxon>
        <taxon>Macrostomum</taxon>
    </lineage>
</organism>
<dbReference type="AlphaFoldDB" id="A0A1I8FLX7"/>
<evidence type="ECO:0000313" key="1">
    <source>
        <dbReference type="Proteomes" id="UP000095280"/>
    </source>
</evidence>
<dbReference type="WBParaSite" id="maker-unitig_40266-snap-gene-0.1-mRNA-1">
    <property type="protein sequence ID" value="maker-unitig_40266-snap-gene-0.1-mRNA-1"/>
    <property type="gene ID" value="maker-unitig_40266-snap-gene-0.1"/>
</dbReference>
<accession>A0A1I8FLX7</accession>
<proteinExistence type="predicted"/>
<protein>
    <submittedName>
        <fullName evidence="2">FLZ-type domain-containing protein</fullName>
    </submittedName>
</protein>
<keyword evidence="1" id="KW-1185">Reference proteome</keyword>
<dbReference type="Proteomes" id="UP000095280">
    <property type="component" value="Unplaced"/>
</dbReference>
<sequence>SILYRSLVGRVIRNSSLVARLSGSAQYSDWCDPSRPVTLIQSSAVPAGGPSTAERWFGIQIGYWGDRSGRGAASGILAAASCGVVWFWVGTQPVYLTSSLAADPRSRWPLLQLFNYLEGDREQYLYMRLFCCACCRRSWPGLYRPSRAPPRVYALCVAEKETETGACWVLPYQGYHPIHLAPMLASPESHERYRRRQPAAADAGGNARTLAAICCSRCRRVPRETSPTLRRSRFDMDEYSEMRPADYPIDIERGESVASRVLLKSGRRALVTFADATCTALAGPGVQPEGRRPALDR</sequence>
<evidence type="ECO:0000313" key="2">
    <source>
        <dbReference type="WBParaSite" id="maker-unitig_40266-snap-gene-0.1-mRNA-1"/>
    </source>
</evidence>
<name>A0A1I8FLX7_9PLAT</name>
<reference evidence="2" key="1">
    <citation type="submission" date="2016-11" db="UniProtKB">
        <authorList>
            <consortium name="WormBaseParasite"/>
        </authorList>
    </citation>
    <scope>IDENTIFICATION</scope>
</reference>